<accession>A0A561XRK8</accession>
<proteinExistence type="inferred from homology"/>
<organism evidence="3 4">
    <name type="scientific">Acidovorax delafieldii</name>
    <name type="common">Pseudomonas delafieldii</name>
    <dbReference type="NCBI Taxonomy" id="47920"/>
    <lineage>
        <taxon>Bacteria</taxon>
        <taxon>Pseudomonadati</taxon>
        <taxon>Pseudomonadota</taxon>
        <taxon>Betaproteobacteria</taxon>
        <taxon>Burkholderiales</taxon>
        <taxon>Comamonadaceae</taxon>
        <taxon>Acidovorax</taxon>
    </lineage>
</organism>
<gene>
    <name evidence="3" type="ORF">ATF69_0613</name>
</gene>
<dbReference type="InterPro" id="IPR005064">
    <property type="entry name" value="BUG"/>
</dbReference>
<protein>
    <submittedName>
        <fullName evidence="3">Tripartite-type tricarboxylate transporter receptor subunit TctC</fullName>
    </submittedName>
</protein>
<evidence type="ECO:0000256" key="2">
    <source>
        <dbReference type="SAM" id="MobiDB-lite"/>
    </source>
</evidence>
<dbReference type="PIRSF" id="PIRSF017082">
    <property type="entry name" value="YflP"/>
    <property type="match status" value="1"/>
</dbReference>
<reference evidence="3 4" key="1">
    <citation type="journal article" date="2015" name="Stand. Genomic Sci.">
        <title>Genomic Encyclopedia of Bacterial and Archaeal Type Strains, Phase III: the genomes of soil and plant-associated and newly described type strains.</title>
        <authorList>
            <person name="Whitman W.B."/>
            <person name="Woyke T."/>
            <person name="Klenk H.P."/>
            <person name="Zhou Y."/>
            <person name="Lilburn T.G."/>
            <person name="Beck B.J."/>
            <person name="De Vos P."/>
            <person name="Vandamme P."/>
            <person name="Eisen J.A."/>
            <person name="Garrity G."/>
            <person name="Hugenholtz P."/>
            <person name="Kyrpides N.C."/>
        </authorList>
    </citation>
    <scope>NUCLEOTIDE SEQUENCE [LARGE SCALE GENOMIC DNA]</scope>
    <source>
        <strain evidence="3 4">DSM 64</strain>
    </source>
</reference>
<dbReference type="Gene3D" id="3.40.190.150">
    <property type="entry name" value="Bordetella uptake gene, domain 1"/>
    <property type="match status" value="1"/>
</dbReference>
<dbReference type="Proteomes" id="UP000321485">
    <property type="component" value="Unassembled WGS sequence"/>
</dbReference>
<name>A0A561XRK8_ACIDE</name>
<dbReference type="Gene3D" id="3.40.190.10">
    <property type="entry name" value="Periplasmic binding protein-like II"/>
    <property type="match status" value="1"/>
</dbReference>
<keyword evidence="3" id="KW-0675">Receptor</keyword>
<feature type="compositionally biased region" description="Basic and acidic residues" evidence="2">
    <location>
        <begin position="1"/>
        <end position="12"/>
    </location>
</feature>
<dbReference type="EMBL" id="VJWE01000011">
    <property type="protein sequence ID" value="TWG38749.1"/>
    <property type="molecule type" value="Genomic_DNA"/>
</dbReference>
<dbReference type="CDD" id="cd07012">
    <property type="entry name" value="PBP2_Bug_TTT"/>
    <property type="match status" value="1"/>
</dbReference>
<evidence type="ECO:0000313" key="4">
    <source>
        <dbReference type="Proteomes" id="UP000321485"/>
    </source>
</evidence>
<comment type="caution">
    <text evidence="3">The sequence shown here is derived from an EMBL/GenBank/DDBJ whole genome shotgun (WGS) entry which is preliminary data.</text>
</comment>
<feature type="region of interest" description="Disordered" evidence="2">
    <location>
        <begin position="1"/>
        <end position="21"/>
    </location>
</feature>
<dbReference type="AlphaFoldDB" id="A0A561XRK8"/>
<dbReference type="PANTHER" id="PTHR42928:SF5">
    <property type="entry name" value="BLR1237 PROTEIN"/>
    <property type="match status" value="1"/>
</dbReference>
<evidence type="ECO:0000256" key="1">
    <source>
        <dbReference type="ARBA" id="ARBA00006987"/>
    </source>
</evidence>
<sequence length="344" mass="36379">MARSDGTSEHPRTPTTNAGDNPMKLLRTCITLAAGLAFAAAVQAQAFPSKPIRIVVGFPAGGPLDQHARLLSDKLQTVLGQPVVMDYKAGAGGTVGAQEVMKAPPDGHTIMLANTGVMVINPALYSRLPYATLKDFVPVARTAMQPLALLVNTSVPAKNLQEFMAYAKSRPGQVNFGSAGNGGISHLVPEMFKTATGLFMVHIPYRGSAPAFTDLMGGQVQFMAESIPQAASYHKQGKVRALAVTSKERNPALPEVPTVIESGIKGFEVVGFYGFLAPAGTPKDVVNKLSDAFGQVLQMPDVRNRMVSQGADPAFLGADDFAKFLASEMPRWADAVKKSGAKLD</sequence>
<dbReference type="SUPFAM" id="SSF53850">
    <property type="entry name" value="Periplasmic binding protein-like II"/>
    <property type="match status" value="1"/>
</dbReference>
<dbReference type="PANTHER" id="PTHR42928">
    <property type="entry name" value="TRICARBOXYLATE-BINDING PROTEIN"/>
    <property type="match status" value="1"/>
</dbReference>
<comment type="similarity">
    <text evidence="1">Belongs to the UPF0065 (bug) family.</text>
</comment>
<evidence type="ECO:0000313" key="3">
    <source>
        <dbReference type="EMBL" id="TWG38749.1"/>
    </source>
</evidence>
<dbReference type="Pfam" id="PF03401">
    <property type="entry name" value="TctC"/>
    <property type="match status" value="1"/>
</dbReference>
<dbReference type="InterPro" id="IPR042100">
    <property type="entry name" value="Bug_dom1"/>
</dbReference>